<protein>
    <recommendedName>
        <fullName evidence="2">Alpha/beta hydrolase fold-3 domain-containing protein</fullName>
    </recommendedName>
</protein>
<comment type="similarity">
    <text evidence="1">Belongs to the 'GDXG' lipolytic enzyme family.</text>
</comment>
<dbReference type="PANTHER" id="PTHR23024">
    <property type="entry name" value="ARYLACETAMIDE DEACETYLASE"/>
    <property type="match status" value="1"/>
</dbReference>
<evidence type="ECO:0000313" key="3">
    <source>
        <dbReference type="EMBL" id="KAK3002986.1"/>
    </source>
</evidence>
<dbReference type="Pfam" id="PF07859">
    <property type="entry name" value="Abhydrolase_3"/>
    <property type="match status" value="1"/>
</dbReference>
<dbReference type="InterPro" id="IPR013094">
    <property type="entry name" value="AB_hydrolase_3"/>
</dbReference>
<name>A0AA89AIW0_9ASTE</name>
<dbReference type="InterPro" id="IPR050466">
    <property type="entry name" value="Carboxylest/Gibb_receptor"/>
</dbReference>
<organism evidence="3 4">
    <name type="scientific">Escallonia herrerae</name>
    <dbReference type="NCBI Taxonomy" id="1293975"/>
    <lineage>
        <taxon>Eukaryota</taxon>
        <taxon>Viridiplantae</taxon>
        <taxon>Streptophyta</taxon>
        <taxon>Embryophyta</taxon>
        <taxon>Tracheophyta</taxon>
        <taxon>Spermatophyta</taxon>
        <taxon>Magnoliopsida</taxon>
        <taxon>eudicotyledons</taxon>
        <taxon>Gunneridae</taxon>
        <taxon>Pentapetalae</taxon>
        <taxon>asterids</taxon>
        <taxon>campanulids</taxon>
        <taxon>Escalloniales</taxon>
        <taxon>Escalloniaceae</taxon>
        <taxon>Escallonia</taxon>
    </lineage>
</organism>
<evidence type="ECO:0000259" key="2">
    <source>
        <dbReference type="Pfam" id="PF07859"/>
    </source>
</evidence>
<dbReference type="GO" id="GO:0016787">
    <property type="term" value="F:hydrolase activity"/>
    <property type="evidence" value="ECO:0007669"/>
    <property type="project" value="InterPro"/>
</dbReference>
<reference evidence="3" key="1">
    <citation type="submission" date="2022-12" db="EMBL/GenBank/DDBJ databases">
        <title>Draft genome assemblies for two species of Escallonia (Escalloniales).</title>
        <authorList>
            <person name="Chanderbali A."/>
            <person name="Dervinis C."/>
            <person name="Anghel I."/>
            <person name="Soltis D."/>
            <person name="Soltis P."/>
            <person name="Zapata F."/>
        </authorList>
    </citation>
    <scope>NUCLEOTIDE SEQUENCE</scope>
    <source>
        <strain evidence="3">UCBG64.0493</strain>
        <tissue evidence="3">Leaf</tissue>
    </source>
</reference>
<comment type="caution">
    <text evidence="3">The sequence shown here is derived from an EMBL/GenBank/DDBJ whole genome shotgun (WGS) entry which is preliminary data.</text>
</comment>
<dbReference type="Proteomes" id="UP001188597">
    <property type="component" value="Unassembled WGS sequence"/>
</dbReference>
<evidence type="ECO:0000313" key="4">
    <source>
        <dbReference type="Proteomes" id="UP001188597"/>
    </source>
</evidence>
<evidence type="ECO:0000256" key="1">
    <source>
        <dbReference type="ARBA" id="ARBA00010515"/>
    </source>
</evidence>
<dbReference type="InterPro" id="IPR029058">
    <property type="entry name" value="AB_hydrolase_fold"/>
</dbReference>
<gene>
    <name evidence="3" type="ORF">RJ639_018741</name>
</gene>
<feature type="domain" description="Alpha/beta hydrolase fold-3" evidence="2">
    <location>
        <begin position="83"/>
        <end position="209"/>
    </location>
</feature>
<dbReference type="Gene3D" id="3.40.50.1820">
    <property type="entry name" value="alpha/beta hydrolase"/>
    <property type="match status" value="1"/>
</dbReference>
<accession>A0AA89AIW0</accession>
<keyword evidence="4" id="KW-1185">Reference proteome</keyword>
<dbReference type="SUPFAM" id="SSF53474">
    <property type="entry name" value="alpha/beta-Hydrolases"/>
    <property type="match status" value="1"/>
</dbReference>
<proteinExistence type="inferred from homology"/>
<sequence length="215" mass="23741">MAPNTKEVAPGLLPLLRVYTDGTVERLVSSPFVPPTLNETITGVSSKDISISSDVSARLYLPKLRRTDGSLKFPILVYFRRSFCAGSAFSSDHHCYINTLVSQAKILSISVEYRVAPEHPLPTAYEDSWTALQWVSSHKLSGASTTNTQHLNGSFLDQEPWLLDHADFQQFFIGGDTTGANIVHNITLRAGVEDLHGNTKILGTFLCQPYFWAPS</sequence>
<dbReference type="PANTHER" id="PTHR23024:SF551">
    <property type="entry name" value="2-HYDROXYISOFLAVANONE DEHYDRATASE-LIKE"/>
    <property type="match status" value="1"/>
</dbReference>
<dbReference type="AlphaFoldDB" id="A0AA89AIW0"/>
<dbReference type="EMBL" id="JAVXUP010002494">
    <property type="protein sequence ID" value="KAK3002986.1"/>
    <property type="molecule type" value="Genomic_DNA"/>
</dbReference>